<keyword evidence="1" id="KW-0812">Transmembrane</keyword>
<reference evidence="2" key="1">
    <citation type="journal article" date="2020" name="Nature">
        <title>Giant virus diversity and host interactions through global metagenomics.</title>
        <authorList>
            <person name="Schulz F."/>
            <person name="Roux S."/>
            <person name="Paez-Espino D."/>
            <person name="Jungbluth S."/>
            <person name="Walsh D.A."/>
            <person name="Denef V.J."/>
            <person name="McMahon K.D."/>
            <person name="Konstantinidis K.T."/>
            <person name="Eloe-Fadrosh E.A."/>
            <person name="Kyrpides N.C."/>
            <person name="Woyke T."/>
        </authorList>
    </citation>
    <scope>NUCLEOTIDE SEQUENCE</scope>
    <source>
        <strain evidence="2">GVMAG-M-3300023184-182</strain>
    </source>
</reference>
<sequence length="94" mass="11021">MPTRNIDNFDIDYSIIFNYIMIKNSSCNIILLALSLIFVIIIIESIVTLFINKNRSFYDGRLNGRYRYLCAGTTKNNKRCKNRVINSETCYNHN</sequence>
<proteinExistence type="predicted"/>
<evidence type="ECO:0000313" key="2">
    <source>
        <dbReference type="EMBL" id="QHT85692.1"/>
    </source>
</evidence>
<protein>
    <submittedName>
        <fullName evidence="2">Uncharacterized protein</fullName>
    </submittedName>
</protein>
<dbReference type="AlphaFoldDB" id="A0A6C0HYV2"/>
<dbReference type="EMBL" id="MN740043">
    <property type="protein sequence ID" value="QHT85692.1"/>
    <property type="molecule type" value="Genomic_DNA"/>
</dbReference>
<keyword evidence="1" id="KW-1133">Transmembrane helix</keyword>
<name>A0A6C0HYV2_9ZZZZ</name>
<organism evidence="2">
    <name type="scientific">viral metagenome</name>
    <dbReference type="NCBI Taxonomy" id="1070528"/>
    <lineage>
        <taxon>unclassified sequences</taxon>
        <taxon>metagenomes</taxon>
        <taxon>organismal metagenomes</taxon>
    </lineage>
</organism>
<feature type="transmembrane region" description="Helical" evidence="1">
    <location>
        <begin position="29"/>
        <end position="51"/>
    </location>
</feature>
<evidence type="ECO:0000256" key="1">
    <source>
        <dbReference type="SAM" id="Phobius"/>
    </source>
</evidence>
<keyword evidence="1" id="KW-0472">Membrane</keyword>
<accession>A0A6C0HYV2</accession>